<evidence type="ECO:0000259" key="4">
    <source>
        <dbReference type="PROSITE" id="PS50893"/>
    </source>
</evidence>
<dbReference type="InterPro" id="IPR003593">
    <property type="entry name" value="AAA+_ATPase"/>
</dbReference>
<accession>A0AAP3UY72</accession>
<protein>
    <submittedName>
        <fullName evidence="5">ABC transporter ATP-binding protein</fullName>
    </submittedName>
</protein>
<sequence length="250" mass="27224">MSTPVLELRDVHKAFGAARIIQGAELAVARGERHAVIGPNGAGKSTLFNLISGMFTPSSGEIRLAGRRIDGLDANAINRLGLSRSFQITNVFARMSVFENIRIGVMARHGIRFDLLRRAAAMRAVNEQAQALVERVRLAGRRDTLAGDLAYSEQRALEIGMTLSTGAEVILLDEPTAGMSREETAHAVELMRDLTKDKTLLVVEHDMDVVFGLCDRISVLVYGKILATGTPAEIRADRRVQEAYLGEEAA</sequence>
<evidence type="ECO:0000313" key="5">
    <source>
        <dbReference type="EMBL" id="MDF1585505.1"/>
    </source>
</evidence>
<keyword evidence="3 5" id="KW-0067">ATP-binding</keyword>
<dbReference type="PROSITE" id="PS50893">
    <property type="entry name" value="ABC_TRANSPORTER_2"/>
    <property type="match status" value="1"/>
</dbReference>
<name>A0AAP3UY72_9PROT</name>
<dbReference type="EMBL" id="JARGEQ010000024">
    <property type="protein sequence ID" value="MDF1585505.1"/>
    <property type="molecule type" value="Genomic_DNA"/>
</dbReference>
<dbReference type="GO" id="GO:0016887">
    <property type="term" value="F:ATP hydrolysis activity"/>
    <property type="evidence" value="ECO:0007669"/>
    <property type="project" value="InterPro"/>
</dbReference>
<dbReference type="PANTHER" id="PTHR45772">
    <property type="entry name" value="CONSERVED COMPONENT OF ABC TRANSPORTER FOR NATURAL AMINO ACIDS-RELATED"/>
    <property type="match status" value="1"/>
</dbReference>
<dbReference type="InterPro" id="IPR051120">
    <property type="entry name" value="ABC_AA/LPS_Transport"/>
</dbReference>
<comment type="caution">
    <text evidence="5">The sequence shown here is derived from an EMBL/GenBank/DDBJ whole genome shotgun (WGS) entry which is preliminary data.</text>
</comment>
<dbReference type="PANTHER" id="PTHR45772:SF3">
    <property type="entry name" value="ABC TRANSPORTER ATP-BINDING PROTEIN"/>
    <property type="match status" value="1"/>
</dbReference>
<dbReference type="GO" id="GO:0005524">
    <property type="term" value="F:ATP binding"/>
    <property type="evidence" value="ECO:0007669"/>
    <property type="project" value="UniProtKB-KW"/>
</dbReference>
<dbReference type="SMART" id="SM00382">
    <property type="entry name" value="AAA"/>
    <property type="match status" value="1"/>
</dbReference>
<dbReference type="CDD" id="cd03219">
    <property type="entry name" value="ABC_Mj1267_LivG_branched"/>
    <property type="match status" value="1"/>
</dbReference>
<gene>
    <name evidence="5" type="ORF">PZ740_03785</name>
</gene>
<dbReference type="GO" id="GO:0005886">
    <property type="term" value="C:plasma membrane"/>
    <property type="evidence" value="ECO:0007669"/>
    <property type="project" value="TreeGrafter"/>
</dbReference>
<dbReference type="Pfam" id="PF00005">
    <property type="entry name" value="ABC_tran"/>
    <property type="match status" value="1"/>
</dbReference>
<dbReference type="Proteomes" id="UP001301140">
    <property type="component" value="Unassembled WGS sequence"/>
</dbReference>
<evidence type="ECO:0000256" key="3">
    <source>
        <dbReference type="ARBA" id="ARBA00022840"/>
    </source>
</evidence>
<feature type="domain" description="ABC transporter" evidence="4">
    <location>
        <begin position="6"/>
        <end position="247"/>
    </location>
</feature>
<dbReference type="RefSeq" id="WP_327787923.1">
    <property type="nucleotide sequence ID" value="NZ_JARGEQ010000024.1"/>
</dbReference>
<keyword evidence="2" id="KW-0547">Nucleotide-binding</keyword>
<dbReference type="Pfam" id="PF12399">
    <property type="entry name" value="BCA_ABC_TP_C"/>
    <property type="match status" value="1"/>
</dbReference>
<dbReference type="InterPro" id="IPR027417">
    <property type="entry name" value="P-loop_NTPase"/>
</dbReference>
<dbReference type="AlphaFoldDB" id="A0AAP3UY72"/>
<evidence type="ECO:0000313" key="6">
    <source>
        <dbReference type="Proteomes" id="UP001301140"/>
    </source>
</evidence>
<dbReference type="InterPro" id="IPR032823">
    <property type="entry name" value="BCA_ABC_TP_C"/>
</dbReference>
<proteinExistence type="predicted"/>
<evidence type="ECO:0000256" key="2">
    <source>
        <dbReference type="ARBA" id="ARBA00022741"/>
    </source>
</evidence>
<dbReference type="Gene3D" id="3.40.50.300">
    <property type="entry name" value="P-loop containing nucleotide triphosphate hydrolases"/>
    <property type="match status" value="1"/>
</dbReference>
<keyword evidence="1" id="KW-0813">Transport</keyword>
<reference evidence="5 6" key="1">
    <citation type="submission" date="2023-03" db="EMBL/GenBank/DDBJ databases">
        <title>YIM 152171 draft genome.</title>
        <authorList>
            <person name="Yang Z."/>
        </authorList>
    </citation>
    <scope>NUCLEOTIDE SEQUENCE [LARGE SCALE GENOMIC DNA]</scope>
    <source>
        <strain evidence="5 6">YIM 152171</strain>
    </source>
</reference>
<dbReference type="InterPro" id="IPR003439">
    <property type="entry name" value="ABC_transporter-like_ATP-bd"/>
</dbReference>
<dbReference type="SUPFAM" id="SSF52540">
    <property type="entry name" value="P-loop containing nucleoside triphosphate hydrolases"/>
    <property type="match status" value="1"/>
</dbReference>
<keyword evidence="6" id="KW-1185">Reference proteome</keyword>
<evidence type="ECO:0000256" key="1">
    <source>
        <dbReference type="ARBA" id="ARBA00022448"/>
    </source>
</evidence>
<organism evidence="5 6">
    <name type="scientific">Marinimicrococcus flavescens</name>
    <dbReference type="NCBI Taxonomy" id="3031815"/>
    <lineage>
        <taxon>Bacteria</taxon>
        <taxon>Pseudomonadati</taxon>
        <taxon>Pseudomonadota</taxon>
        <taxon>Alphaproteobacteria</taxon>
        <taxon>Geminicoccales</taxon>
        <taxon>Geminicoccaceae</taxon>
        <taxon>Marinimicrococcus</taxon>
    </lineage>
</organism>